<dbReference type="EC" id="2.7.8.34" evidence="5"/>
<keyword evidence="10" id="KW-1133">Transmembrane helix</keyword>
<feature type="transmembrane region" description="Helical" evidence="10">
    <location>
        <begin position="477"/>
        <end position="496"/>
    </location>
</feature>
<reference evidence="12 13" key="1">
    <citation type="journal article" date="2018" name="Syst. Appl. Microbiol.">
        <title>A new symbiotic nanoarchaeote (Candidatus Nanoclepta minutus) and its host (Zestosphaera tikiterensis gen. nov., sp. nov.) from a New Zealand hot spring.</title>
        <authorList>
            <person name="St John E."/>
            <person name="Liu Y."/>
            <person name="Podar M."/>
            <person name="Stott M.B."/>
            <person name="Meneghin J."/>
            <person name="Chen Z."/>
            <person name="Lagutin K."/>
            <person name="Mitchell K."/>
            <person name="Reysenbach A.L."/>
        </authorList>
    </citation>
    <scope>NUCLEOTIDE SEQUENCE [LARGE SCALE GENOMIC DNA]</scope>
    <source>
        <strain evidence="12">NZ3</strain>
    </source>
</reference>
<dbReference type="InterPro" id="IPR000462">
    <property type="entry name" value="CDP-OH_P_trans"/>
</dbReference>
<dbReference type="Gene3D" id="1.20.120.1760">
    <property type="match status" value="1"/>
</dbReference>
<dbReference type="PANTHER" id="PTHR19136:SF84">
    <property type="entry name" value="BIFUNCTIONAL IPC TRANSFERASE AND DIPP SYNTHASE"/>
    <property type="match status" value="1"/>
</dbReference>
<comment type="catalytic activity">
    <reaction evidence="1">
        <text>1D-myo-inositol 3-phosphate + CTP + H(+) = CDP-1L-myo-inositol + diphosphate</text>
        <dbReference type="Rhea" id="RHEA:30647"/>
        <dbReference type="ChEBI" id="CHEBI:15378"/>
        <dbReference type="ChEBI" id="CHEBI:33019"/>
        <dbReference type="ChEBI" id="CHEBI:37563"/>
        <dbReference type="ChEBI" id="CHEBI:58401"/>
        <dbReference type="ChEBI" id="CHEBI:62573"/>
        <dbReference type="EC" id="2.7.7.74"/>
    </reaction>
</comment>
<feature type="transmembrane region" description="Helical" evidence="10">
    <location>
        <begin position="343"/>
        <end position="360"/>
    </location>
</feature>
<feature type="transmembrane region" description="Helical" evidence="10">
    <location>
        <begin position="508"/>
        <end position="526"/>
    </location>
</feature>
<feature type="transmembrane region" description="Helical" evidence="10">
    <location>
        <begin position="409"/>
        <end position="438"/>
    </location>
</feature>
<comment type="similarity">
    <text evidence="2">In the C-terminal section; belongs to the CDP-alcohol phosphatidyltransferase class-I family.</text>
</comment>
<keyword evidence="10" id="KW-0472">Membrane</keyword>
<dbReference type="InterPro" id="IPR048254">
    <property type="entry name" value="CDP_ALCOHOL_P_TRANSF_CS"/>
</dbReference>
<evidence type="ECO:0000256" key="6">
    <source>
        <dbReference type="ARBA" id="ARBA00018322"/>
    </source>
</evidence>
<organism evidence="12 13">
    <name type="scientific">Zestosphaera tikiterensis</name>
    <dbReference type="NCBI Taxonomy" id="1973259"/>
    <lineage>
        <taxon>Archaea</taxon>
        <taxon>Thermoproteota</taxon>
        <taxon>Thermoprotei</taxon>
        <taxon>Desulfurococcales</taxon>
        <taxon>Desulfurococcaceae</taxon>
        <taxon>Zestosphaera</taxon>
    </lineage>
</organism>
<feature type="domain" description="Nucleotidyl transferase" evidence="11">
    <location>
        <begin position="7"/>
        <end position="237"/>
    </location>
</feature>
<dbReference type="InterPro" id="IPR043130">
    <property type="entry name" value="CDP-OH_PTrfase_TM_dom"/>
</dbReference>
<evidence type="ECO:0000256" key="9">
    <source>
        <dbReference type="RuleBase" id="RU003750"/>
    </source>
</evidence>
<evidence type="ECO:0000313" key="12">
    <source>
        <dbReference type="EMBL" id="PUA33588.1"/>
    </source>
</evidence>
<evidence type="ECO:0000256" key="4">
    <source>
        <dbReference type="ARBA" id="ARBA00012504"/>
    </source>
</evidence>
<dbReference type="PROSITE" id="PS00379">
    <property type="entry name" value="CDP_ALCOHOL_P_TRANSF"/>
    <property type="match status" value="1"/>
</dbReference>
<dbReference type="GO" id="GO:0016780">
    <property type="term" value="F:phosphotransferase activity, for other substituted phosphate groups"/>
    <property type="evidence" value="ECO:0007669"/>
    <property type="project" value="InterPro"/>
</dbReference>
<dbReference type="Gene3D" id="3.90.550.10">
    <property type="entry name" value="Spore Coat Polysaccharide Biosynthesis Protein SpsA, Chain A"/>
    <property type="match status" value="1"/>
</dbReference>
<dbReference type="InterPro" id="IPR029044">
    <property type="entry name" value="Nucleotide-diphossugar_trans"/>
</dbReference>
<protein>
    <recommendedName>
        <fullName evidence="6">Bifunctional IPC transferase and DIPP synthase</fullName>
        <ecNumber evidence="4">2.7.7.74</ecNumber>
        <ecNumber evidence="5">2.7.8.34</ecNumber>
    </recommendedName>
</protein>
<dbReference type="PANTHER" id="PTHR19136">
    <property type="entry name" value="MOLYBDENUM COFACTOR GUANYLYLTRANSFERASE"/>
    <property type="match status" value="1"/>
</dbReference>
<dbReference type="GO" id="GO:0016779">
    <property type="term" value="F:nucleotidyltransferase activity"/>
    <property type="evidence" value="ECO:0007669"/>
    <property type="project" value="UniProtKB-ARBA"/>
</dbReference>
<comment type="caution">
    <text evidence="12">The sequence shown here is derived from an EMBL/GenBank/DDBJ whole genome shotgun (WGS) entry which is preliminary data.</text>
</comment>
<evidence type="ECO:0000256" key="1">
    <source>
        <dbReference type="ARBA" id="ARBA00000729"/>
    </source>
</evidence>
<evidence type="ECO:0000256" key="3">
    <source>
        <dbReference type="ARBA" id="ARBA00007897"/>
    </source>
</evidence>
<comment type="similarity">
    <text evidence="9">Belongs to the CDP-alcohol phosphatidyltransferase class-I family.</text>
</comment>
<dbReference type="SUPFAM" id="SSF53448">
    <property type="entry name" value="Nucleotide-diphospho-sugar transferases"/>
    <property type="match status" value="1"/>
</dbReference>
<dbReference type="Pfam" id="PF01066">
    <property type="entry name" value="CDP-OH_P_transf"/>
    <property type="match status" value="1"/>
</dbReference>
<evidence type="ECO:0000313" key="13">
    <source>
        <dbReference type="Proteomes" id="UP000244093"/>
    </source>
</evidence>
<dbReference type="InterPro" id="IPR005835">
    <property type="entry name" value="NTP_transferase_dom"/>
</dbReference>
<dbReference type="Proteomes" id="UP000244093">
    <property type="component" value="Unassembled WGS sequence"/>
</dbReference>
<dbReference type="EMBL" id="NBVN01000002">
    <property type="protein sequence ID" value="PUA33588.1"/>
    <property type="molecule type" value="Genomic_DNA"/>
</dbReference>
<evidence type="ECO:0000256" key="7">
    <source>
        <dbReference type="ARBA" id="ARBA00022679"/>
    </source>
</evidence>
<name>A0A2R7Y7T4_9CREN</name>
<keyword evidence="7 9" id="KW-0808">Transferase</keyword>
<evidence type="ECO:0000256" key="2">
    <source>
        <dbReference type="ARBA" id="ARBA00006982"/>
    </source>
</evidence>
<dbReference type="AlphaFoldDB" id="A0A2R7Y7T4"/>
<proteinExistence type="inferred from homology"/>
<evidence type="ECO:0000256" key="10">
    <source>
        <dbReference type="SAM" id="Phobius"/>
    </source>
</evidence>
<dbReference type="Pfam" id="PF00483">
    <property type="entry name" value="NTP_transferase"/>
    <property type="match status" value="1"/>
</dbReference>
<comment type="similarity">
    <text evidence="3">In the N-terminal section; belongs to the MobA family.</text>
</comment>
<dbReference type="EC" id="2.7.7.74" evidence="4"/>
<evidence type="ECO:0000256" key="5">
    <source>
        <dbReference type="ARBA" id="ARBA00013268"/>
    </source>
</evidence>
<dbReference type="GO" id="GO:0008654">
    <property type="term" value="P:phospholipid biosynthetic process"/>
    <property type="evidence" value="ECO:0007669"/>
    <property type="project" value="InterPro"/>
</dbReference>
<evidence type="ECO:0000256" key="8">
    <source>
        <dbReference type="ARBA" id="ARBA00049235"/>
    </source>
</evidence>
<evidence type="ECO:0000259" key="11">
    <source>
        <dbReference type="Pfam" id="PF00483"/>
    </source>
</evidence>
<keyword evidence="10" id="KW-0812">Transmembrane</keyword>
<dbReference type="GO" id="GO:0016020">
    <property type="term" value="C:membrane"/>
    <property type="evidence" value="ECO:0007669"/>
    <property type="project" value="InterPro"/>
</dbReference>
<accession>A0A2R7Y7T4</accession>
<sequence length="623" mass="68872">MSDEVVGLVIAAGYGTRLKPYSESYPKSLLELEPGVTVLDYLIGLFKEVGINDFYVVTRAELQDVFKSRVGESRVLVVDVSLGDGNLWTLHQALSRYGEVFKGRKILLTMSDHIYEKALLLKVLQASKNSDKVLLCLDRSPRGGEVSEGLKVVVDGDVVVSSGKGLPPVSGIDTGVFIIPNHLLEYVGEVVKEKGRKASLADFINYLGGRGLVGFVDVTKCLWTDIDTPEDLVKARKLYWRILSKNLIKESDGVVSRFLNRKVSTQVSLWLYRSRVKVSPNVITALVGLLGLAASVAVFYGNALLGASLAILNSIFDGVDGEVARLYKISSKFGALLDTLTDRVVDTAFMFAGIYYMIAYEFLDVRFALVLGFIALSGAYLVSYVSNFVEDKELVNKLRNSFPYPTRDVRLFILPISLALGRFEVGLAYVALASWFYVASVVKGYRVVGRGVKNLVLERRSLIPEVRGYLKMDVEELFLSVAYLAILTYVTVNLHALTLKYGGELSMLLSRVVVLVGVILSAYLIVKVVTASLKIAGYVKEVVVTKLWVTPTVYEKIVLEALSITTLVFVKPFALVFLNSITTAEYVEVSDLLINALTLTLMLKLMYDVYKAVEHLIHPRKEA</sequence>
<comment type="catalytic activity">
    <reaction evidence="8">
        <text>CDP-1L-myo-inositol + 1D-myo-inositol 3-phosphate = bis(1L-myo-inositol) 3,1'-phosphate 1-phosphate + CMP + H(+)</text>
        <dbReference type="Rhea" id="RHEA:31327"/>
        <dbReference type="ChEBI" id="CHEBI:15378"/>
        <dbReference type="ChEBI" id="CHEBI:58401"/>
        <dbReference type="ChEBI" id="CHEBI:60377"/>
        <dbReference type="ChEBI" id="CHEBI:62573"/>
        <dbReference type="ChEBI" id="CHEBI:62576"/>
        <dbReference type="EC" id="2.7.8.34"/>
    </reaction>
</comment>
<gene>
    <name evidence="12" type="ORF">B7O98_03995</name>
</gene>
<feature type="transmembrane region" description="Helical" evidence="10">
    <location>
        <begin position="282"/>
        <end position="300"/>
    </location>
</feature>
<feature type="transmembrane region" description="Helical" evidence="10">
    <location>
        <begin position="367"/>
        <end position="389"/>
    </location>
</feature>